<gene>
    <name evidence="1" type="ORF">DPMN_024502</name>
</gene>
<name>A0A9D4RCR3_DREPO</name>
<reference evidence="1" key="1">
    <citation type="journal article" date="2019" name="bioRxiv">
        <title>The Genome of the Zebra Mussel, Dreissena polymorpha: A Resource for Invasive Species Research.</title>
        <authorList>
            <person name="McCartney M.A."/>
            <person name="Auch B."/>
            <person name="Kono T."/>
            <person name="Mallez S."/>
            <person name="Zhang Y."/>
            <person name="Obille A."/>
            <person name="Becker A."/>
            <person name="Abrahante J.E."/>
            <person name="Garbe J."/>
            <person name="Badalamenti J.P."/>
            <person name="Herman A."/>
            <person name="Mangelson H."/>
            <person name="Liachko I."/>
            <person name="Sullivan S."/>
            <person name="Sone E.D."/>
            <person name="Koren S."/>
            <person name="Silverstein K.A.T."/>
            <person name="Beckman K.B."/>
            <person name="Gohl D.M."/>
        </authorList>
    </citation>
    <scope>NUCLEOTIDE SEQUENCE</scope>
    <source>
        <strain evidence="1">Duluth1</strain>
        <tissue evidence="1">Whole animal</tissue>
    </source>
</reference>
<reference evidence="1" key="2">
    <citation type="submission" date="2020-11" db="EMBL/GenBank/DDBJ databases">
        <authorList>
            <person name="McCartney M.A."/>
            <person name="Auch B."/>
            <person name="Kono T."/>
            <person name="Mallez S."/>
            <person name="Becker A."/>
            <person name="Gohl D.M."/>
            <person name="Silverstein K.A.T."/>
            <person name="Koren S."/>
            <person name="Bechman K.B."/>
            <person name="Herman A."/>
            <person name="Abrahante J.E."/>
            <person name="Garbe J."/>
        </authorList>
    </citation>
    <scope>NUCLEOTIDE SEQUENCE</scope>
    <source>
        <strain evidence="1">Duluth1</strain>
        <tissue evidence="1">Whole animal</tissue>
    </source>
</reference>
<sequence length="149" mass="17116">MDRPTDGPTWEHQNAKHPGSHTIHVTSILLTRKNSPPPGGHFHEDWTKNATISVNKTGSIFQLIQDVMRTNVLMEFHEDWVINVTSPYNENCPTLWQSCFQATGTIFELVQDIIGKKKKKKKKDIIGTHDLTKFHEDWTINIVSRVSTR</sequence>
<dbReference type="Proteomes" id="UP000828390">
    <property type="component" value="Unassembled WGS sequence"/>
</dbReference>
<protein>
    <submittedName>
        <fullName evidence="1">Uncharacterized protein</fullName>
    </submittedName>
</protein>
<proteinExistence type="predicted"/>
<accession>A0A9D4RCR3</accession>
<evidence type="ECO:0000313" key="1">
    <source>
        <dbReference type="EMBL" id="KAH3861570.1"/>
    </source>
</evidence>
<comment type="caution">
    <text evidence="1">The sequence shown here is derived from an EMBL/GenBank/DDBJ whole genome shotgun (WGS) entry which is preliminary data.</text>
</comment>
<organism evidence="1 2">
    <name type="scientific">Dreissena polymorpha</name>
    <name type="common">Zebra mussel</name>
    <name type="synonym">Mytilus polymorpha</name>
    <dbReference type="NCBI Taxonomy" id="45954"/>
    <lineage>
        <taxon>Eukaryota</taxon>
        <taxon>Metazoa</taxon>
        <taxon>Spiralia</taxon>
        <taxon>Lophotrochozoa</taxon>
        <taxon>Mollusca</taxon>
        <taxon>Bivalvia</taxon>
        <taxon>Autobranchia</taxon>
        <taxon>Heteroconchia</taxon>
        <taxon>Euheterodonta</taxon>
        <taxon>Imparidentia</taxon>
        <taxon>Neoheterodontei</taxon>
        <taxon>Myida</taxon>
        <taxon>Dreissenoidea</taxon>
        <taxon>Dreissenidae</taxon>
        <taxon>Dreissena</taxon>
    </lineage>
</organism>
<evidence type="ECO:0000313" key="2">
    <source>
        <dbReference type="Proteomes" id="UP000828390"/>
    </source>
</evidence>
<dbReference type="EMBL" id="JAIWYP010000002">
    <property type="protein sequence ID" value="KAH3861570.1"/>
    <property type="molecule type" value="Genomic_DNA"/>
</dbReference>
<dbReference type="AlphaFoldDB" id="A0A9D4RCR3"/>
<keyword evidence="2" id="KW-1185">Reference proteome</keyword>